<organism evidence="6">
    <name type="scientific">Ralstonia solanacearum</name>
    <name type="common">Pseudomonas solanacearum</name>
    <dbReference type="NCBI Taxonomy" id="305"/>
    <lineage>
        <taxon>Bacteria</taxon>
        <taxon>Pseudomonadati</taxon>
        <taxon>Pseudomonadota</taxon>
        <taxon>Betaproteobacteria</taxon>
        <taxon>Burkholderiales</taxon>
        <taxon>Burkholderiaceae</taxon>
        <taxon>Ralstonia</taxon>
        <taxon>Ralstonia solanacearum species complex</taxon>
    </lineage>
</organism>
<dbReference type="InterPro" id="IPR028082">
    <property type="entry name" value="Peripla_BP_I"/>
</dbReference>
<evidence type="ECO:0000313" key="6">
    <source>
        <dbReference type="EMBL" id="CUV31406.1"/>
    </source>
</evidence>
<accession>A0A0S4VAP4</accession>
<protein>
    <submittedName>
        <fullName evidence="6">Amino acid-binding periplasmic protein (Pbp)</fullName>
    </submittedName>
</protein>
<dbReference type="PRINTS" id="PR00337">
    <property type="entry name" value="LEUILEVALBP"/>
</dbReference>
<evidence type="ECO:0000259" key="5">
    <source>
        <dbReference type="Pfam" id="PF13458"/>
    </source>
</evidence>
<proteinExistence type="inferred from homology"/>
<dbReference type="CDD" id="cd06348">
    <property type="entry name" value="PBP1_ABC_HAAT-like"/>
    <property type="match status" value="1"/>
</dbReference>
<dbReference type="InterPro" id="IPR000709">
    <property type="entry name" value="Leu_Ile_Val-bd"/>
</dbReference>
<reference evidence="6" key="1">
    <citation type="submission" date="2015-10" db="EMBL/GenBank/DDBJ databases">
        <authorList>
            <person name="Gilbert D.G."/>
        </authorList>
    </citation>
    <scope>NUCLEOTIDE SEQUENCE</scope>
    <source>
        <strain evidence="6">Phyl III-seqv23</strain>
    </source>
</reference>
<comment type="similarity">
    <text evidence="1">Belongs to the leucine-binding protein family.</text>
</comment>
<name>A0A0S4VAP4_RALSL</name>
<feature type="domain" description="Leucine-binding protein" evidence="5">
    <location>
        <begin position="60"/>
        <end position="390"/>
    </location>
</feature>
<dbReference type="PANTHER" id="PTHR30483">
    <property type="entry name" value="LEUCINE-SPECIFIC-BINDING PROTEIN"/>
    <property type="match status" value="1"/>
</dbReference>
<evidence type="ECO:0000256" key="3">
    <source>
        <dbReference type="ARBA" id="ARBA00022729"/>
    </source>
</evidence>
<keyword evidence="4" id="KW-0029">Amino-acid transport</keyword>
<keyword evidence="3" id="KW-0732">Signal</keyword>
<dbReference type="EMBL" id="LN899824">
    <property type="protein sequence ID" value="CUV31406.1"/>
    <property type="molecule type" value="Genomic_DNA"/>
</dbReference>
<sequence>MQGACGEATVLGQRIFETDRNRDGYKEQVHMQKTIKRLLVTAAAAGAAMAAGTASAAQDIKIGVAEALSGGAAQYGAAIRNGFQLAADEINAAGGINGSKIALVIEDEQGKKEEAINVFKKLIFQDKVALVFGPTLSNSAQAADPIAQGAKTVVFGTSNTADGITSIGDHVFRNSVTEADVLPATIQTVVKKAGVKKVAVLYGNDDVFTKSGYDNFKKALEDLKIPVTATETFAKGDVDFKAQLTKIKATNPDAIVLSALIAEGGPIMVQARQLGLNVPIIGGNGMNSVKVFDLARDKSDNLWVGSPWSIENHTPENSKFITAYTARYKAAPDQFAAQAYDAMHIAAQALKTVKFSGNLEADRKAIRDALPAVRHTGATGAFAFRQVTARGKPAGYDAVQTPIVSVTKAGKYTIEK</sequence>
<dbReference type="Gene3D" id="3.40.50.2300">
    <property type="match status" value="2"/>
</dbReference>
<gene>
    <name evidence="6" type="ORF">RUN1985_v1_900019</name>
</gene>
<dbReference type="GO" id="GO:0006865">
    <property type="term" value="P:amino acid transport"/>
    <property type="evidence" value="ECO:0007669"/>
    <property type="project" value="UniProtKB-KW"/>
</dbReference>
<dbReference type="Pfam" id="PF13458">
    <property type="entry name" value="Peripla_BP_6"/>
    <property type="match status" value="1"/>
</dbReference>
<evidence type="ECO:0000256" key="1">
    <source>
        <dbReference type="ARBA" id="ARBA00010062"/>
    </source>
</evidence>
<dbReference type="PANTHER" id="PTHR30483:SF6">
    <property type="entry name" value="PERIPLASMIC BINDING PROTEIN OF ABC TRANSPORTER FOR NATURAL AMINO ACIDS"/>
    <property type="match status" value="1"/>
</dbReference>
<dbReference type="InterPro" id="IPR028081">
    <property type="entry name" value="Leu-bd"/>
</dbReference>
<keyword evidence="2" id="KW-0813">Transport</keyword>
<dbReference type="SUPFAM" id="SSF53822">
    <property type="entry name" value="Periplasmic binding protein-like I"/>
    <property type="match status" value="1"/>
</dbReference>
<dbReference type="AlphaFoldDB" id="A0A0S4VAP4"/>
<dbReference type="InterPro" id="IPR051010">
    <property type="entry name" value="BCAA_transport"/>
</dbReference>
<evidence type="ECO:0000256" key="4">
    <source>
        <dbReference type="ARBA" id="ARBA00022970"/>
    </source>
</evidence>
<evidence type="ECO:0000256" key="2">
    <source>
        <dbReference type="ARBA" id="ARBA00022448"/>
    </source>
</evidence>